<evidence type="ECO:0000256" key="1">
    <source>
        <dbReference type="SAM" id="Phobius"/>
    </source>
</evidence>
<dbReference type="Proteomes" id="UP000193396">
    <property type="component" value="Unassembled WGS sequence"/>
</dbReference>
<sequence>MRKTETPATRPTVDLPENRHRWASNDEVEKPRVILRGPNILEDDLSAYLKIPNKRYLPQIAAYGLAGLTLACILIYIFLR</sequence>
<proteinExistence type="predicted"/>
<dbReference type="AlphaFoldDB" id="A0A1Y2LB37"/>
<keyword evidence="1" id="KW-1133">Transmembrane helix</keyword>
<keyword evidence="1" id="KW-0472">Membrane</keyword>
<organism evidence="2 3">
    <name type="scientific">Thalassospira alkalitolerans</name>
    <dbReference type="NCBI Taxonomy" id="1293890"/>
    <lineage>
        <taxon>Bacteria</taxon>
        <taxon>Pseudomonadati</taxon>
        <taxon>Pseudomonadota</taxon>
        <taxon>Alphaproteobacteria</taxon>
        <taxon>Rhodospirillales</taxon>
        <taxon>Thalassospiraceae</taxon>
        <taxon>Thalassospira</taxon>
    </lineage>
</organism>
<accession>A0A1Y2LB37</accession>
<keyword evidence="3" id="KW-1185">Reference proteome</keyword>
<dbReference type="OrthoDB" id="9945086at2"/>
<gene>
    <name evidence="2" type="ORF">TALK_12890</name>
</gene>
<dbReference type="EMBL" id="JFKB01000008">
    <property type="protein sequence ID" value="OSQ47432.1"/>
    <property type="molecule type" value="Genomic_DNA"/>
</dbReference>
<reference evidence="2 3" key="1">
    <citation type="submission" date="2014-03" db="EMBL/GenBank/DDBJ databases">
        <title>The draft genome sequence of Thalassospira alkalitolerans JCM 18968.</title>
        <authorList>
            <person name="Lai Q."/>
            <person name="Shao Z."/>
        </authorList>
    </citation>
    <scope>NUCLEOTIDE SEQUENCE [LARGE SCALE GENOMIC DNA]</scope>
    <source>
        <strain evidence="2 3">JCM 18968</strain>
    </source>
</reference>
<dbReference type="RefSeq" id="WP_085619494.1">
    <property type="nucleotide sequence ID" value="NZ_JBLXAE010000001.1"/>
</dbReference>
<keyword evidence="1" id="KW-0812">Transmembrane</keyword>
<comment type="caution">
    <text evidence="2">The sequence shown here is derived from an EMBL/GenBank/DDBJ whole genome shotgun (WGS) entry which is preliminary data.</text>
</comment>
<feature type="transmembrane region" description="Helical" evidence="1">
    <location>
        <begin position="60"/>
        <end position="79"/>
    </location>
</feature>
<dbReference type="STRING" id="1293890.TALK_12890"/>
<protein>
    <submittedName>
        <fullName evidence="2">Uncharacterized protein</fullName>
    </submittedName>
</protein>
<evidence type="ECO:0000313" key="3">
    <source>
        <dbReference type="Proteomes" id="UP000193396"/>
    </source>
</evidence>
<name>A0A1Y2LB37_9PROT</name>
<evidence type="ECO:0000313" key="2">
    <source>
        <dbReference type="EMBL" id="OSQ47432.1"/>
    </source>
</evidence>